<comment type="caution">
    <text evidence="2">The sequence shown here is derived from an EMBL/GenBank/DDBJ whole genome shotgun (WGS) entry which is preliminary data.</text>
</comment>
<organism evidence="2 3">
    <name type="scientific">Ceratodon purpureus</name>
    <name type="common">Fire moss</name>
    <name type="synonym">Dicranum purpureum</name>
    <dbReference type="NCBI Taxonomy" id="3225"/>
    <lineage>
        <taxon>Eukaryota</taxon>
        <taxon>Viridiplantae</taxon>
        <taxon>Streptophyta</taxon>
        <taxon>Embryophyta</taxon>
        <taxon>Bryophyta</taxon>
        <taxon>Bryophytina</taxon>
        <taxon>Bryopsida</taxon>
        <taxon>Dicranidae</taxon>
        <taxon>Pseudoditrichales</taxon>
        <taxon>Ditrichaceae</taxon>
        <taxon>Ceratodon</taxon>
    </lineage>
</organism>
<evidence type="ECO:0000313" key="2">
    <source>
        <dbReference type="EMBL" id="KAG0590255.1"/>
    </source>
</evidence>
<dbReference type="AlphaFoldDB" id="A0A8T0J3Z0"/>
<dbReference type="Proteomes" id="UP000822688">
    <property type="component" value="Chromosome 1"/>
</dbReference>
<sequence>MCILVYLFSSSLAFMGVCVAFSSPCAYLCAIYTLMPGCLEPTDWNMYECIF</sequence>
<evidence type="ECO:0000256" key="1">
    <source>
        <dbReference type="SAM" id="SignalP"/>
    </source>
</evidence>
<accession>A0A8T0J3Z0</accession>
<name>A0A8T0J3Z0_CERPU</name>
<feature type="chain" id="PRO_5035768925" description="NADH dehydrogenase subunit 1" evidence="1">
    <location>
        <begin position="21"/>
        <end position="51"/>
    </location>
</feature>
<dbReference type="EMBL" id="CM026421">
    <property type="protein sequence ID" value="KAG0590255.1"/>
    <property type="molecule type" value="Genomic_DNA"/>
</dbReference>
<keyword evidence="3" id="KW-1185">Reference proteome</keyword>
<reference evidence="2" key="1">
    <citation type="submission" date="2020-06" db="EMBL/GenBank/DDBJ databases">
        <title>WGS assembly of Ceratodon purpureus strain R40.</title>
        <authorList>
            <person name="Carey S.B."/>
            <person name="Jenkins J."/>
            <person name="Shu S."/>
            <person name="Lovell J.T."/>
            <person name="Sreedasyam A."/>
            <person name="Maumus F."/>
            <person name="Tiley G.P."/>
            <person name="Fernandez-Pozo N."/>
            <person name="Barry K."/>
            <person name="Chen C."/>
            <person name="Wang M."/>
            <person name="Lipzen A."/>
            <person name="Daum C."/>
            <person name="Saski C.A."/>
            <person name="Payton A.C."/>
            <person name="Mcbreen J.C."/>
            <person name="Conrad R.E."/>
            <person name="Kollar L.M."/>
            <person name="Olsson S."/>
            <person name="Huttunen S."/>
            <person name="Landis J.B."/>
            <person name="Wickett N.J."/>
            <person name="Johnson M.G."/>
            <person name="Rensing S.A."/>
            <person name="Grimwood J."/>
            <person name="Schmutz J."/>
            <person name="Mcdaniel S.F."/>
        </authorList>
    </citation>
    <scope>NUCLEOTIDE SEQUENCE</scope>
    <source>
        <strain evidence="2">R40</strain>
    </source>
</reference>
<evidence type="ECO:0008006" key="4">
    <source>
        <dbReference type="Google" id="ProtNLM"/>
    </source>
</evidence>
<feature type="signal peptide" evidence="1">
    <location>
        <begin position="1"/>
        <end position="20"/>
    </location>
</feature>
<gene>
    <name evidence="2" type="ORF">KC19_1G084800</name>
</gene>
<protein>
    <recommendedName>
        <fullName evidence="4">NADH dehydrogenase subunit 1</fullName>
    </recommendedName>
</protein>
<proteinExistence type="predicted"/>
<evidence type="ECO:0000313" key="3">
    <source>
        <dbReference type="Proteomes" id="UP000822688"/>
    </source>
</evidence>
<keyword evidence="1" id="KW-0732">Signal</keyword>